<proteinExistence type="predicted"/>
<comment type="caution">
    <text evidence="3">The sequence shown here is derived from an EMBL/GenBank/DDBJ whole genome shotgun (WGS) entry which is preliminary data.</text>
</comment>
<dbReference type="GO" id="GO:0006749">
    <property type="term" value="P:glutathione metabolic process"/>
    <property type="evidence" value="ECO:0007669"/>
    <property type="project" value="TreeGrafter"/>
</dbReference>
<name>A0A0F8CJB2_9EURY</name>
<dbReference type="EMBL" id="JNFH02000143">
    <property type="protein sequence ID" value="KKF39037.1"/>
    <property type="molecule type" value="Genomic_DNA"/>
</dbReference>
<protein>
    <submittedName>
        <fullName evidence="3">5-oxoprolinase</fullName>
    </submittedName>
</protein>
<feature type="domain" description="Hydantoinase A/oxoprolinase" evidence="2">
    <location>
        <begin position="1"/>
        <end position="38"/>
    </location>
</feature>
<dbReference type="InterPro" id="IPR045079">
    <property type="entry name" value="Oxoprolinase-like"/>
</dbReference>
<dbReference type="InterPro" id="IPR002821">
    <property type="entry name" value="Hydantoinase_A"/>
</dbReference>
<evidence type="ECO:0000313" key="4">
    <source>
        <dbReference type="Proteomes" id="UP000053331"/>
    </source>
</evidence>
<dbReference type="Proteomes" id="UP000053331">
    <property type="component" value="Unassembled WGS sequence"/>
</dbReference>
<organism evidence="3 4">
    <name type="scientific">Halorubrum saccharovorum</name>
    <dbReference type="NCBI Taxonomy" id="2248"/>
    <lineage>
        <taxon>Archaea</taxon>
        <taxon>Methanobacteriati</taxon>
        <taxon>Methanobacteriota</taxon>
        <taxon>Stenosarchaea group</taxon>
        <taxon>Halobacteria</taxon>
        <taxon>Halobacteriales</taxon>
        <taxon>Haloferacaceae</taxon>
        <taxon>Halorubrum</taxon>
    </lineage>
</organism>
<dbReference type="PANTHER" id="PTHR11365:SF23">
    <property type="entry name" value="HYPOTHETICAL 5-OXOPROLINASE (EUROFUNG)-RELATED"/>
    <property type="match status" value="1"/>
</dbReference>
<dbReference type="RefSeq" id="WP_303645735.1">
    <property type="nucleotide sequence ID" value="NZ_JNFH02000143.1"/>
</dbReference>
<dbReference type="AlphaFoldDB" id="A0A0F8CJB2"/>
<evidence type="ECO:0000313" key="3">
    <source>
        <dbReference type="EMBL" id="KKF39037.1"/>
    </source>
</evidence>
<feature type="non-terminal residue" evidence="3">
    <location>
        <position position="1"/>
    </location>
</feature>
<sequence length="233" mass="24470">PMHAASLADRLGMERVLVPGPAGVLSAYGLLAADETHDAARTVRLSLRDSAETDLRDAFAELTDRVLADVSDSKTAGIELAADCRYAGQSFELTVDAGGDEDEPGSPADPAALAERFAAAHERAYGYRLDAAVEAVTLRVTATVGVDPPTVSRTGALDAKRGSRESSSPDAGAVEATVYDRRRAGSRGDPRRPRGARGRREHHRRSARVGRSRPAGRDGGAGAGRGICGTNRR</sequence>
<gene>
    <name evidence="3" type="ORF">FK85_31705</name>
</gene>
<evidence type="ECO:0000259" key="2">
    <source>
        <dbReference type="Pfam" id="PF01968"/>
    </source>
</evidence>
<feature type="compositionally biased region" description="Basic and acidic residues" evidence="1">
    <location>
        <begin position="178"/>
        <end position="192"/>
    </location>
</feature>
<feature type="compositionally biased region" description="Gly residues" evidence="1">
    <location>
        <begin position="217"/>
        <end position="227"/>
    </location>
</feature>
<feature type="region of interest" description="Disordered" evidence="1">
    <location>
        <begin position="146"/>
        <end position="233"/>
    </location>
</feature>
<evidence type="ECO:0000256" key="1">
    <source>
        <dbReference type="SAM" id="MobiDB-lite"/>
    </source>
</evidence>
<keyword evidence="4" id="KW-1185">Reference proteome</keyword>
<dbReference type="GO" id="GO:0005829">
    <property type="term" value="C:cytosol"/>
    <property type="evidence" value="ECO:0007669"/>
    <property type="project" value="TreeGrafter"/>
</dbReference>
<reference evidence="3 4" key="1">
    <citation type="journal article" date="2015" name="Genome Announc.">
        <title>Draft genome sequence of a Halorubrum H3 strain isolated from the burlinskoye salt lake (Altai Krai, Russia).</title>
        <authorList>
            <person name="Rozanov A.S."/>
            <person name="Bryanskaya A.V."/>
            <person name="Malup T.K."/>
            <person name="Kotenko A.V."/>
            <person name="Peltek S.E."/>
        </authorList>
    </citation>
    <scope>NUCLEOTIDE SEQUENCE [LARGE SCALE GENOMIC DNA]</scope>
    <source>
        <strain evidence="3 4">H3</strain>
    </source>
</reference>
<dbReference type="PANTHER" id="PTHR11365">
    <property type="entry name" value="5-OXOPROLINASE RELATED"/>
    <property type="match status" value="1"/>
</dbReference>
<dbReference type="Pfam" id="PF01968">
    <property type="entry name" value="Hydantoinase_A"/>
    <property type="match status" value="1"/>
</dbReference>
<dbReference type="GO" id="GO:0017168">
    <property type="term" value="F:5-oxoprolinase (ATP-hydrolyzing) activity"/>
    <property type="evidence" value="ECO:0007669"/>
    <property type="project" value="TreeGrafter"/>
</dbReference>
<feature type="compositionally biased region" description="Basic residues" evidence="1">
    <location>
        <begin position="193"/>
        <end position="211"/>
    </location>
</feature>
<accession>A0A0F8CJB2</accession>